<evidence type="ECO:0000256" key="1">
    <source>
        <dbReference type="ARBA" id="ARBA00006484"/>
    </source>
</evidence>
<keyword evidence="4" id="KW-1185">Reference proteome</keyword>
<dbReference type="CDD" id="cd05233">
    <property type="entry name" value="SDR_c"/>
    <property type="match status" value="1"/>
</dbReference>
<dbReference type="AlphaFoldDB" id="A0A084UCL3"/>
<accession>A0A084UCL3</accession>
<dbReference type="SUPFAM" id="SSF51735">
    <property type="entry name" value="NAD(P)-binding Rossmann-fold domains"/>
    <property type="match status" value="1"/>
</dbReference>
<dbReference type="Pfam" id="PF13561">
    <property type="entry name" value="adh_short_C2"/>
    <property type="match status" value="1"/>
</dbReference>
<dbReference type="InterPro" id="IPR020904">
    <property type="entry name" value="Sc_DH/Rdtase_CS"/>
</dbReference>
<dbReference type="eggNOG" id="COG1028">
    <property type="taxonomic scope" value="Bacteria"/>
</dbReference>
<organism evidence="3 4">
    <name type="scientific">Nitratireductor basaltis</name>
    <dbReference type="NCBI Taxonomy" id="472175"/>
    <lineage>
        <taxon>Bacteria</taxon>
        <taxon>Pseudomonadati</taxon>
        <taxon>Pseudomonadota</taxon>
        <taxon>Alphaproteobacteria</taxon>
        <taxon>Hyphomicrobiales</taxon>
        <taxon>Phyllobacteriaceae</taxon>
        <taxon>Nitratireductor</taxon>
    </lineage>
</organism>
<comment type="caution">
    <text evidence="3">The sequence shown here is derived from an EMBL/GenBank/DDBJ whole genome shotgun (WGS) entry which is preliminary data.</text>
</comment>
<protein>
    <submittedName>
        <fullName evidence="3">Short-chain dehydrogenase/reductase SDR</fullName>
    </submittedName>
</protein>
<dbReference type="GO" id="GO:0016616">
    <property type="term" value="F:oxidoreductase activity, acting on the CH-OH group of donors, NAD or NADP as acceptor"/>
    <property type="evidence" value="ECO:0007669"/>
    <property type="project" value="UniProtKB-ARBA"/>
</dbReference>
<dbReference type="EMBL" id="JMQM01000001">
    <property type="protein sequence ID" value="KFB10699.1"/>
    <property type="molecule type" value="Genomic_DNA"/>
</dbReference>
<evidence type="ECO:0000313" key="4">
    <source>
        <dbReference type="Proteomes" id="UP000053675"/>
    </source>
</evidence>
<dbReference type="SMART" id="SM00822">
    <property type="entry name" value="PKS_KR"/>
    <property type="match status" value="1"/>
</dbReference>
<feature type="domain" description="Ketoreductase" evidence="2">
    <location>
        <begin position="3"/>
        <end position="182"/>
    </location>
</feature>
<dbReference type="Proteomes" id="UP000053675">
    <property type="component" value="Unassembled WGS sequence"/>
</dbReference>
<dbReference type="PRINTS" id="PR00081">
    <property type="entry name" value="GDHRDH"/>
</dbReference>
<dbReference type="PRINTS" id="PR00080">
    <property type="entry name" value="SDRFAMILY"/>
</dbReference>
<dbReference type="PATRIC" id="fig|472175.3.peg.1746"/>
<gene>
    <name evidence="3" type="ORF">EL18_01737</name>
</gene>
<proteinExistence type="inferred from homology"/>
<dbReference type="STRING" id="472175.EL18_01737"/>
<comment type="similarity">
    <text evidence="1">Belongs to the short-chain dehydrogenases/reductases (SDR) family.</text>
</comment>
<evidence type="ECO:0000313" key="3">
    <source>
        <dbReference type="EMBL" id="KFB10699.1"/>
    </source>
</evidence>
<dbReference type="InterPro" id="IPR002347">
    <property type="entry name" value="SDR_fam"/>
</dbReference>
<dbReference type="GO" id="GO:0030497">
    <property type="term" value="P:fatty acid elongation"/>
    <property type="evidence" value="ECO:0007669"/>
    <property type="project" value="TreeGrafter"/>
</dbReference>
<dbReference type="RefSeq" id="WP_036481838.1">
    <property type="nucleotide sequence ID" value="NZ_JMQM01000001.1"/>
</dbReference>
<dbReference type="PROSITE" id="PS00061">
    <property type="entry name" value="ADH_SHORT"/>
    <property type="match status" value="1"/>
</dbReference>
<dbReference type="FunFam" id="3.40.50.720:FF:000084">
    <property type="entry name" value="Short-chain dehydrogenase reductase"/>
    <property type="match status" value="1"/>
</dbReference>
<dbReference type="InterPro" id="IPR036291">
    <property type="entry name" value="NAD(P)-bd_dom_sf"/>
</dbReference>
<dbReference type="OrthoDB" id="9779623at2"/>
<evidence type="ECO:0000259" key="2">
    <source>
        <dbReference type="SMART" id="SM00822"/>
    </source>
</evidence>
<dbReference type="PANTHER" id="PTHR42760">
    <property type="entry name" value="SHORT-CHAIN DEHYDROGENASES/REDUCTASES FAMILY MEMBER"/>
    <property type="match status" value="1"/>
</dbReference>
<dbReference type="InterPro" id="IPR057326">
    <property type="entry name" value="KR_dom"/>
</dbReference>
<name>A0A084UCL3_9HYPH</name>
<dbReference type="Gene3D" id="3.40.50.720">
    <property type="entry name" value="NAD(P)-binding Rossmann-like Domain"/>
    <property type="match status" value="1"/>
</dbReference>
<sequence length="241" mass="24703">MSKAAIVSGAATGIGLAVAERLLDDGFAVALVDADAEALAEAEEMLTGEEALFLLADVSDEEEVGEAFDQAADALGPLHALVNCAGLRREVLFEHTSAELFRQLLEVNLVGTLIASQAALDRMGDELAIVNLSSASGLRANAGHAAYGASKAGVKLLSESMAVELASRGVRVNCIAPGPGDGASPQLSAAWRDTSPQRRLIQPREVANAVAWLLSAEASGVTGHTIAIDGGFAIAGMARTD</sequence>
<dbReference type="PANTHER" id="PTHR42760:SF123">
    <property type="entry name" value="OXIDOREDUCTASE"/>
    <property type="match status" value="1"/>
</dbReference>
<reference evidence="3 4" key="1">
    <citation type="submission" date="2014-05" db="EMBL/GenBank/DDBJ databases">
        <title>Draft Genome Sequence of Nitratireductor basaltis Strain UMTGB225, A Marine Bacterium Isolated from Green Barrel Tunicate.</title>
        <authorList>
            <person name="Gan H.Y."/>
        </authorList>
    </citation>
    <scope>NUCLEOTIDE SEQUENCE [LARGE SCALE GENOMIC DNA]</scope>
    <source>
        <strain evidence="3 4">UMTGB225</strain>
    </source>
</reference>